<dbReference type="HOGENOM" id="CLU_036096_2_0_1"/>
<dbReference type="AlphaFoldDB" id="R0K7K0"/>
<dbReference type="PANTHER" id="PTHR37540">
    <property type="entry name" value="TRANSCRIPTION FACTOR (ACR-2), PUTATIVE-RELATED-RELATED"/>
    <property type="match status" value="1"/>
</dbReference>
<dbReference type="RefSeq" id="XP_008028612.1">
    <property type="nucleotide sequence ID" value="XM_008030421.1"/>
</dbReference>
<reference evidence="1 2" key="1">
    <citation type="journal article" date="2012" name="PLoS Pathog.">
        <title>Diverse lifestyles and strategies of plant pathogenesis encoded in the genomes of eighteen Dothideomycetes fungi.</title>
        <authorList>
            <person name="Ohm R.A."/>
            <person name="Feau N."/>
            <person name="Henrissat B."/>
            <person name="Schoch C.L."/>
            <person name="Horwitz B.A."/>
            <person name="Barry K.W."/>
            <person name="Condon B.J."/>
            <person name="Copeland A.C."/>
            <person name="Dhillon B."/>
            <person name="Glaser F."/>
            <person name="Hesse C.N."/>
            <person name="Kosti I."/>
            <person name="LaButti K."/>
            <person name="Lindquist E.A."/>
            <person name="Lucas S."/>
            <person name="Salamov A.A."/>
            <person name="Bradshaw R.E."/>
            <person name="Ciuffetti L."/>
            <person name="Hamelin R.C."/>
            <person name="Kema G.H.J."/>
            <person name="Lawrence C."/>
            <person name="Scott J.A."/>
            <person name="Spatafora J.W."/>
            <person name="Turgeon B.G."/>
            <person name="de Wit P.J.G.M."/>
            <person name="Zhong S."/>
            <person name="Goodwin S.B."/>
            <person name="Grigoriev I.V."/>
        </authorList>
    </citation>
    <scope>NUCLEOTIDE SEQUENCE [LARGE SCALE GENOMIC DNA]</scope>
    <source>
        <strain evidence="2">28A</strain>
    </source>
</reference>
<evidence type="ECO:0000313" key="1">
    <source>
        <dbReference type="EMBL" id="EOA84267.1"/>
    </source>
</evidence>
<keyword evidence="2" id="KW-1185">Reference proteome</keyword>
<dbReference type="eggNOG" id="ENOG502S89D">
    <property type="taxonomic scope" value="Eukaryota"/>
</dbReference>
<gene>
    <name evidence="1" type="ORF">SETTUDRAFT_139187</name>
</gene>
<sequence>MDRKHTPSFNFVNLQHPDDLKSEETQLRIRRLAMTEVGKARRKPKTKRARHEILLEFRSPPESRVDIDRFGGGQLDPFSPYPVQLDDSDRALLANVFVTEDNNHPTVLRGSWYPVGLSNPAAFYSMLSNSQNFLFARKHGYFPSQDDNVALKYHHKALRHTLKQLQDPEAHQSEEIIGCIAAFMIHHTFLGNFTSNEWQNHANALLKVVALRGGYDTITTEHFRITVSWADLLASFFQDTSPVVPMPSKWIVDSKLAPNMPRPYNRISLSWKKRLPRWLDWVSIFDDIVQMISLDQTFNERQLMLAITSGSWTEPTLYRLLSIRPLENGSSWEYVMEEVCRLGTLLFLAPIWRALGQTPVRTAMMSRKLLLVLVENMGEWNELKPLLVWALYFAAIETQDLGERSQFVLMLGIVMNGMHLQEWEEVMEIVKDVLWVEKVLAGTDELIRDEVMQIAHQQQQQQQQQQQFAVSTPGSDGYSV</sequence>
<protein>
    <submittedName>
        <fullName evidence="1">Uncharacterized protein</fullName>
    </submittedName>
</protein>
<dbReference type="PANTHER" id="PTHR37540:SF5">
    <property type="entry name" value="TRANSCRIPTION FACTOR DOMAIN-CONTAINING PROTEIN"/>
    <property type="match status" value="1"/>
</dbReference>
<evidence type="ECO:0000313" key="2">
    <source>
        <dbReference type="Proteomes" id="UP000016935"/>
    </source>
</evidence>
<dbReference type="Proteomes" id="UP000016935">
    <property type="component" value="Unassembled WGS sequence"/>
</dbReference>
<dbReference type="GeneID" id="19396496"/>
<dbReference type="STRING" id="671987.R0K7K0"/>
<dbReference type="OrthoDB" id="4159781at2759"/>
<name>R0K7K0_EXST2</name>
<organism evidence="1 2">
    <name type="scientific">Exserohilum turcicum (strain 28A)</name>
    <name type="common">Northern leaf blight fungus</name>
    <name type="synonym">Setosphaeria turcica</name>
    <dbReference type="NCBI Taxonomy" id="671987"/>
    <lineage>
        <taxon>Eukaryota</taxon>
        <taxon>Fungi</taxon>
        <taxon>Dikarya</taxon>
        <taxon>Ascomycota</taxon>
        <taxon>Pezizomycotina</taxon>
        <taxon>Dothideomycetes</taxon>
        <taxon>Pleosporomycetidae</taxon>
        <taxon>Pleosporales</taxon>
        <taxon>Pleosporineae</taxon>
        <taxon>Pleosporaceae</taxon>
        <taxon>Exserohilum</taxon>
    </lineage>
</organism>
<dbReference type="EMBL" id="KB908814">
    <property type="protein sequence ID" value="EOA84267.1"/>
    <property type="molecule type" value="Genomic_DNA"/>
</dbReference>
<proteinExistence type="predicted"/>
<reference evidence="1 2" key="2">
    <citation type="journal article" date="2013" name="PLoS Genet.">
        <title>Comparative genome structure, secondary metabolite, and effector coding capacity across Cochliobolus pathogens.</title>
        <authorList>
            <person name="Condon B.J."/>
            <person name="Leng Y."/>
            <person name="Wu D."/>
            <person name="Bushley K.E."/>
            <person name="Ohm R.A."/>
            <person name="Otillar R."/>
            <person name="Martin J."/>
            <person name="Schackwitz W."/>
            <person name="Grimwood J."/>
            <person name="MohdZainudin N."/>
            <person name="Xue C."/>
            <person name="Wang R."/>
            <person name="Manning V.A."/>
            <person name="Dhillon B."/>
            <person name="Tu Z.J."/>
            <person name="Steffenson B.J."/>
            <person name="Salamov A."/>
            <person name="Sun H."/>
            <person name="Lowry S."/>
            <person name="LaButti K."/>
            <person name="Han J."/>
            <person name="Copeland A."/>
            <person name="Lindquist E."/>
            <person name="Barry K."/>
            <person name="Schmutz J."/>
            <person name="Baker S.E."/>
            <person name="Ciuffetti L.M."/>
            <person name="Grigoriev I.V."/>
            <person name="Zhong S."/>
            <person name="Turgeon B.G."/>
        </authorList>
    </citation>
    <scope>NUCLEOTIDE SEQUENCE [LARGE SCALE GENOMIC DNA]</scope>
    <source>
        <strain evidence="2">28A</strain>
    </source>
</reference>
<accession>R0K7K0</accession>